<protein>
    <submittedName>
        <fullName evidence="2">Uncharacterized protein</fullName>
    </submittedName>
</protein>
<dbReference type="Proteomes" id="UP000765509">
    <property type="component" value="Unassembled WGS sequence"/>
</dbReference>
<dbReference type="AlphaFoldDB" id="A0A9Q3PFL7"/>
<dbReference type="EMBL" id="AVOT02067200">
    <property type="protein sequence ID" value="MBW0558817.1"/>
    <property type="molecule type" value="Genomic_DNA"/>
</dbReference>
<evidence type="ECO:0000313" key="3">
    <source>
        <dbReference type="Proteomes" id="UP000765509"/>
    </source>
</evidence>
<sequence length="100" mass="11067">MDLDQEMQVKKSKRQECQPRGEAQMEDSRTSTSSKSLATTFDTLIESPEAKITAIPVVRPESFPARNNRDIPVSVKQLVYGSKAEGVGTSEKSLDSHNEL</sequence>
<evidence type="ECO:0000256" key="1">
    <source>
        <dbReference type="SAM" id="MobiDB-lite"/>
    </source>
</evidence>
<reference evidence="2" key="1">
    <citation type="submission" date="2021-03" db="EMBL/GenBank/DDBJ databases">
        <title>Draft genome sequence of rust myrtle Austropuccinia psidii MF-1, a brazilian biotype.</title>
        <authorList>
            <person name="Quecine M.C."/>
            <person name="Pachon D.M.R."/>
            <person name="Bonatelli M.L."/>
            <person name="Correr F.H."/>
            <person name="Franceschini L.M."/>
            <person name="Leite T.F."/>
            <person name="Margarido G.R.A."/>
            <person name="Almeida C.A."/>
            <person name="Ferrarezi J.A."/>
            <person name="Labate C.A."/>
        </authorList>
    </citation>
    <scope>NUCLEOTIDE SEQUENCE</scope>
    <source>
        <strain evidence="2">MF-1</strain>
    </source>
</reference>
<comment type="caution">
    <text evidence="2">The sequence shown here is derived from an EMBL/GenBank/DDBJ whole genome shotgun (WGS) entry which is preliminary data.</text>
</comment>
<organism evidence="2 3">
    <name type="scientific">Austropuccinia psidii MF-1</name>
    <dbReference type="NCBI Taxonomy" id="1389203"/>
    <lineage>
        <taxon>Eukaryota</taxon>
        <taxon>Fungi</taxon>
        <taxon>Dikarya</taxon>
        <taxon>Basidiomycota</taxon>
        <taxon>Pucciniomycotina</taxon>
        <taxon>Pucciniomycetes</taxon>
        <taxon>Pucciniales</taxon>
        <taxon>Sphaerophragmiaceae</taxon>
        <taxon>Austropuccinia</taxon>
    </lineage>
</organism>
<evidence type="ECO:0000313" key="2">
    <source>
        <dbReference type="EMBL" id="MBW0558817.1"/>
    </source>
</evidence>
<keyword evidence="3" id="KW-1185">Reference proteome</keyword>
<accession>A0A9Q3PFL7</accession>
<proteinExistence type="predicted"/>
<gene>
    <name evidence="2" type="ORF">O181_098532</name>
</gene>
<name>A0A9Q3PFL7_9BASI</name>
<feature type="region of interest" description="Disordered" evidence="1">
    <location>
        <begin position="1"/>
        <end position="36"/>
    </location>
</feature>